<feature type="signal peptide" evidence="2">
    <location>
        <begin position="1"/>
        <end position="25"/>
    </location>
</feature>
<dbReference type="Proteomes" id="UP000244336">
    <property type="component" value="Chromosome 1"/>
</dbReference>
<organism evidence="3 4">
    <name type="scientific">Panicum hallii var. hallii</name>
    <dbReference type="NCBI Taxonomy" id="1504633"/>
    <lineage>
        <taxon>Eukaryota</taxon>
        <taxon>Viridiplantae</taxon>
        <taxon>Streptophyta</taxon>
        <taxon>Embryophyta</taxon>
        <taxon>Tracheophyta</taxon>
        <taxon>Spermatophyta</taxon>
        <taxon>Magnoliopsida</taxon>
        <taxon>Liliopsida</taxon>
        <taxon>Poales</taxon>
        <taxon>Poaceae</taxon>
        <taxon>PACMAD clade</taxon>
        <taxon>Panicoideae</taxon>
        <taxon>Panicodae</taxon>
        <taxon>Paniceae</taxon>
        <taxon>Panicinae</taxon>
        <taxon>Panicum</taxon>
        <taxon>Panicum sect. Panicum</taxon>
    </lineage>
</organism>
<feature type="chain" id="PRO_5015785863" description="Secreted protein" evidence="2">
    <location>
        <begin position="26"/>
        <end position="122"/>
    </location>
</feature>
<reference evidence="3 4" key="1">
    <citation type="submission" date="2018-04" db="EMBL/GenBank/DDBJ databases">
        <title>WGS assembly of Panicum hallii var. hallii HAL2.</title>
        <authorList>
            <person name="Lovell J."/>
            <person name="Jenkins J."/>
            <person name="Lowry D."/>
            <person name="Mamidi S."/>
            <person name="Sreedasyam A."/>
            <person name="Weng X."/>
            <person name="Barry K."/>
            <person name="Bonette J."/>
            <person name="Campitelli B."/>
            <person name="Daum C."/>
            <person name="Gordon S."/>
            <person name="Gould B."/>
            <person name="Lipzen A."/>
            <person name="MacQueen A."/>
            <person name="Palacio-Mejia J."/>
            <person name="Plott C."/>
            <person name="Shakirov E."/>
            <person name="Shu S."/>
            <person name="Yoshinaga Y."/>
            <person name="Zane M."/>
            <person name="Rokhsar D."/>
            <person name="Grimwood J."/>
            <person name="Schmutz J."/>
            <person name="Juenger T."/>
        </authorList>
    </citation>
    <scope>NUCLEOTIDE SEQUENCE [LARGE SCALE GENOMIC DNA]</scope>
    <source>
        <strain evidence="4">cv. HAL2</strain>
    </source>
</reference>
<keyword evidence="2" id="KW-0732">Signal</keyword>
<dbReference type="EMBL" id="CM009749">
    <property type="protein sequence ID" value="PUZ76510.1"/>
    <property type="molecule type" value="Genomic_DNA"/>
</dbReference>
<name>A0A2T7F8V9_9POAL</name>
<dbReference type="AlphaFoldDB" id="A0A2T7F8V9"/>
<keyword evidence="4" id="KW-1185">Reference proteome</keyword>
<proteinExistence type="predicted"/>
<dbReference type="Gramene" id="PUZ76510">
    <property type="protein sequence ID" value="PUZ76510"/>
    <property type="gene ID" value="GQ55_1G296800"/>
</dbReference>
<accession>A0A2T7F8V9</accession>
<feature type="region of interest" description="Disordered" evidence="1">
    <location>
        <begin position="32"/>
        <end position="54"/>
    </location>
</feature>
<evidence type="ECO:0000256" key="2">
    <source>
        <dbReference type="SAM" id="SignalP"/>
    </source>
</evidence>
<protein>
    <recommendedName>
        <fullName evidence="5">Secreted protein</fullName>
    </recommendedName>
</protein>
<gene>
    <name evidence="3" type="ORF">GQ55_1G296800</name>
</gene>
<evidence type="ECO:0008006" key="5">
    <source>
        <dbReference type="Google" id="ProtNLM"/>
    </source>
</evidence>
<evidence type="ECO:0000313" key="3">
    <source>
        <dbReference type="EMBL" id="PUZ76510.1"/>
    </source>
</evidence>
<sequence length="122" mass="14359">MTWRWLRRAFSLLLIWWWPFPEPESARLTVATRPRRSTPRALRPQAAASPARGAEAGRHLCSTWMCWLSTSDTMEREEERGRREGMLHLDVLGEHVGRYGEGTRGRRLEIFWSINFKKHIDA</sequence>
<evidence type="ECO:0000313" key="4">
    <source>
        <dbReference type="Proteomes" id="UP000244336"/>
    </source>
</evidence>
<feature type="compositionally biased region" description="Low complexity" evidence="1">
    <location>
        <begin position="43"/>
        <end position="54"/>
    </location>
</feature>
<evidence type="ECO:0000256" key="1">
    <source>
        <dbReference type="SAM" id="MobiDB-lite"/>
    </source>
</evidence>